<organism evidence="1">
    <name type="scientific">Hordeum vulgare subsp. vulgare</name>
    <name type="common">Domesticated barley</name>
    <dbReference type="NCBI Taxonomy" id="112509"/>
    <lineage>
        <taxon>Eukaryota</taxon>
        <taxon>Viridiplantae</taxon>
        <taxon>Streptophyta</taxon>
        <taxon>Embryophyta</taxon>
        <taxon>Tracheophyta</taxon>
        <taxon>Spermatophyta</taxon>
        <taxon>Magnoliopsida</taxon>
        <taxon>Liliopsida</taxon>
        <taxon>Poales</taxon>
        <taxon>Poaceae</taxon>
        <taxon>BOP clade</taxon>
        <taxon>Pooideae</taxon>
        <taxon>Triticodae</taxon>
        <taxon>Triticeae</taxon>
        <taxon>Hordeinae</taxon>
        <taxon>Hordeum</taxon>
    </lineage>
</organism>
<sequence>MSYQQYQQPGVVHKLNEFVPTYVPHSDYLPNKVVDSNQPELQQWIANYEQQKRLGHVYTQKPVEFNPSRYVSVRTYENVVVNKPISEAEFNSRIKRV</sequence>
<name>F2DV51_HORVV</name>
<accession>F2DV51</accession>
<evidence type="ECO:0000313" key="1">
    <source>
        <dbReference type="EMBL" id="BAJ98972.1"/>
    </source>
</evidence>
<dbReference type="EMBL" id="AK367769">
    <property type="protein sequence ID" value="BAJ98972.1"/>
    <property type="molecule type" value="mRNA"/>
</dbReference>
<dbReference type="AlphaFoldDB" id="F2DV51"/>
<reference evidence="1" key="1">
    <citation type="journal article" date="2011" name="Plant Physiol.">
        <title>Comprehensive sequence analysis of 24,783 barley full-length cDNAs derived from 12 clone libraries.</title>
        <authorList>
            <person name="Matsumoto T."/>
            <person name="Tanaka T."/>
            <person name="Sakai H."/>
            <person name="Amano N."/>
            <person name="Kanamori H."/>
            <person name="Kurita K."/>
            <person name="Kikuta A."/>
            <person name="Kamiya K."/>
            <person name="Yamamoto M."/>
            <person name="Ikawa H."/>
            <person name="Fujii N."/>
            <person name="Hori K."/>
            <person name="Itoh T."/>
            <person name="Sato K."/>
        </authorList>
    </citation>
    <scope>NUCLEOTIDE SEQUENCE</scope>
</reference>
<proteinExistence type="evidence at transcript level"/>
<protein>
    <submittedName>
        <fullName evidence="1">Predicted protein</fullName>
    </submittedName>
</protein>